<evidence type="ECO:0000313" key="2">
    <source>
        <dbReference type="Proteomes" id="UP000315369"/>
    </source>
</evidence>
<sequence length="87" mass="9502">MRVERIIVGTLLVGSLIIQGLHAQNQREALALLRDELDRVAISVEKLQRVSSARGSEPPARLTLAPVRQAPPTVIVAPDHELDEPLP</sequence>
<feature type="non-terminal residue" evidence="1">
    <location>
        <position position="87"/>
    </location>
</feature>
<dbReference type="EMBL" id="VIFM01000230">
    <property type="protein sequence ID" value="TQF10785.1"/>
    <property type="molecule type" value="Genomic_DNA"/>
</dbReference>
<protein>
    <submittedName>
        <fullName evidence="1">Uncharacterized protein</fullName>
    </submittedName>
</protein>
<keyword evidence="2" id="KW-1185">Reference proteome</keyword>
<name>A0A540WP45_9BACT</name>
<dbReference type="AlphaFoldDB" id="A0A540WP45"/>
<organism evidence="1 2">
    <name type="scientific">Myxococcus llanfairpwllgwyngyllgogerychwyrndrobwllllantysiliogogogochensis</name>
    <dbReference type="NCBI Taxonomy" id="2590453"/>
    <lineage>
        <taxon>Bacteria</taxon>
        <taxon>Pseudomonadati</taxon>
        <taxon>Myxococcota</taxon>
        <taxon>Myxococcia</taxon>
        <taxon>Myxococcales</taxon>
        <taxon>Cystobacterineae</taxon>
        <taxon>Myxococcaceae</taxon>
        <taxon>Myxococcus</taxon>
    </lineage>
</organism>
<proteinExistence type="predicted"/>
<evidence type="ECO:0000313" key="1">
    <source>
        <dbReference type="EMBL" id="TQF10785.1"/>
    </source>
</evidence>
<dbReference type="Proteomes" id="UP000315369">
    <property type="component" value="Unassembled WGS sequence"/>
</dbReference>
<gene>
    <name evidence="1" type="ORF">FJV41_37735</name>
</gene>
<comment type="caution">
    <text evidence="1">The sequence shown here is derived from an EMBL/GenBank/DDBJ whole genome shotgun (WGS) entry which is preliminary data.</text>
</comment>
<accession>A0A540WP45</accession>
<reference evidence="1 2" key="1">
    <citation type="submission" date="2019-06" db="EMBL/GenBank/DDBJ databases">
        <authorList>
            <person name="Livingstone P."/>
            <person name="Whitworth D."/>
        </authorList>
    </citation>
    <scope>NUCLEOTIDE SEQUENCE [LARGE SCALE GENOMIC DNA]</scope>
    <source>
        <strain evidence="1 2">AM401</strain>
    </source>
</reference>
<dbReference type="RefSeq" id="WP_141647457.1">
    <property type="nucleotide sequence ID" value="NZ_VIFM01000230.1"/>
</dbReference>